<feature type="region of interest" description="Disordered" evidence="1">
    <location>
        <begin position="50"/>
        <end position="79"/>
    </location>
</feature>
<proteinExistence type="predicted"/>
<feature type="compositionally biased region" description="Basic and acidic residues" evidence="1">
    <location>
        <begin position="55"/>
        <end position="65"/>
    </location>
</feature>
<comment type="caution">
    <text evidence="2">The sequence shown here is derived from an EMBL/GenBank/DDBJ whole genome shotgun (WGS) entry which is preliminary data.</text>
</comment>
<protein>
    <submittedName>
        <fullName evidence="2">Uncharacterized protein</fullName>
    </submittedName>
</protein>
<evidence type="ECO:0000313" key="2">
    <source>
        <dbReference type="EMBL" id="GIY83210.1"/>
    </source>
</evidence>
<dbReference type="EMBL" id="BPLR01016353">
    <property type="protein sequence ID" value="GIY83210.1"/>
    <property type="molecule type" value="Genomic_DNA"/>
</dbReference>
<keyword evidence="3" id="KW-1185">Reference proteome</keyword>
<evidence type="ECO:0000256" key="1">
    <source>
        <dbReference type="SAM" id="MobiDB-lite"/>
    </source>
</evidence>
<dbReference type="AlphaFoldDB" id="A0AAV4WML5"/>
<name>A0AAV4WML5_CAEEX</name>
<gene>
    <name evidence="2" type="ORF">CEXT_402231</name>
</gene>
<organism evidence="2 3">
    <name type="scientific">Caerostris extrusa</name>
    <name type="common">Bark spider</name>
    <name type="synonym">Caerostris bankana</name>
    <dbReference type="NCBI Taxonomy" id="172846"/>
    <lineage>
        <taxon>Eukaryota</taxon>
        <taxon>Metazoa</taxon>
        <taxon>Ecdysozoa</taxon>
        <taxon>Arthropoda</taxon>
        <taxon>Chelicerata</taxon>
        <taxon>Arachnida</taxon>
        <taxon>Araneae</taxon>
        <taxon>Araneomorphae</taxon>
        <taxon>Entelegynae</taxon>
        <taxon>Araneoidea</taxon>
        <taxon>Araneidae</taxon>
        <taxon>Caerostris</taxon>
    </lineage>
</organism>
<reference evidence="2 3" key="1">
    <citation type="submission" date="2021-06" db="EMBL/GenBank/DDBJ databases">
        <title>Caerostris extrusa draft genome.</title>
        <authorList>
            <person name="Kono N."/>
            <person name="Arakawa K."/>
        </authorList>
    </citation>
    <scope>NUCLEOTIDE SEQUENCE [LARGE SCALE GENOMIC DNA]</scope>
</reference>
<accession>A0AAV4WML5</accession>
<evidence type="ECO:0000313" key="3">
    <source>
        <dbReference type="Proteomes" id="UP001054945"/>
    </source>
</evidence>
<sequence length="79" mass="8455">MKLFSIVHFNTTSKTETLSKPSFVSAGRSSLSRLTSPAFLESAGLPCNFQSFSRHGSEPDDDRPRGNGSSLPDKHGGGE</sequence>
<dbReference type="Proteomes" id="UP001054945">
    <property type="component" value="Unassembled WGS sequence"/>
</dbReference>